<dbReference type="OrthoDB" id="9813122at2"/>
<dbReference type="InterPro" id="IPR003115">
    <property type="entry name" value="ParB_N"/>
</dbReference>
<dbReference type="InterPro" id="IPR036086">
    <property type="entry name" value="ParB/Sulfiredoxin_sf"/>
</dbReference>
<organism evidence="3 4">
    <name type="scientific">Pseudoroseomonas cervicalis ATCC 49957</name>
    <dbReference type="NCBI Taxonomy" id="525371"/>
    <lineage>
        <taxon>Bacteria</taxon>
        <taxon>Pseudomonadati</taxon>
        <taxon>Pseudomonadota</taxon>
        <taxon>Alphaproteobacteria</taxon>
        <taxon>Acetobacterales</taxon>
        <taxon>Roseomonadaceae</taxon>
        <taxon>Roseomonas</taxon>
    </lineage>
</organism>
<protein>
    <submittedName>
        <fullName evidence="3">ParB-like protein</fullName>
    </submittedName>
</protein>
<dbReference type="PANTHER" id="PTHR33375">
    <property type="entry name" value="CHROMOSOME-PARTITIONING PROTEIN PARB-RELATED"/>
    <property type="match status" value="1"/>
</dbReference>
<dbReference type="RefSeq" id="WP_007003426.1">
    <property type="nucleotide sequence ID" value="NZ_GG770777.1"/>
</dbReference>
<dbReference type="GO" id="GO:0007059">
    <property type="term" value="P:chromosome segregation"/>
    <property type="evidence" value="ECO:0007669"/>
    <property type="project" value="TreeGrafter"/>
</dbReference>
<dbReference type="Gene3D" id="3.90.1530.30">
    <property type="match status" value="1"/>
</dbReference>
<dbReference type="Proteomes" id="UP000005324">
    <property type="component" value="Unassembled WGS sequence"/>
</dbReference>
<gene>
    <name evidence="3" type="ORF">HMPREF0731_4396</name>
</gene>
<dbReference type="GO" id="GO:0005694">
    <property type="term" value="C:chromosome"/>
    <property type="evidence" value="ECO:0007669"/>
    <property type="project" value="TreeGrafter"/>
</dbReference>
<dbReference type="EMBL" id="ADVL01000791">
    <property type="protein sequence ID" value="EFH09415.1"/>
    <property type="molecule type" value="Genomic_DNA"/>
</dbReference>
<feature type="domain" description="ParB-like N-terminal" evidence="2">
    <location>
        <begin position="23"/>
        <end position="113"/>
    </location>
</feature>
<evidence type="ECO:0000313" key="4">
    <source>
        <dbReference type="Proteomes" id="UP000005324"/>
    </source>
</evidence>
<dbReference type="PANTHER" id="PTHR33375:SF7">
    <property type="entry name" value="CHROMOSOME 2-PARTITIONING PROTEIN PARB-RELATED"/>
    <property type="match status" value="1"/>
</dbReference>
<dbReference type="HOGENOM" id="CLU_034527_0_0_5"/>
<reference evidence="3 4" key="1">
    <citation type="submission" date="2010-04" db="EMBL/GenBank/DDBJ databases">
        <authorList>
            <person name="Qin X."/>
            <person name="Bachman B."/>
            <person name="Battles P."/>
            <person name="Bell A."/>
            <person name="Bess C."/>
            <person name="Bickham C."/>
            <person name="Chaboub L."/>
            <person name="Chen D."/>
            <person name="Coyle M."/>
            <person name="Deiros D.R."/>
            <person name="Dinh H."/>
            <person name="Forbes L."/>
            <person name="Fowler G."/>
            <person name="Francisco L."/>
            <person name="Fu Q."/>
            <person name="Gubbala S."/>
            <person name="Hale W."/>
            <person name="Han Y."/>
            <person name="Hemphill L."/>
            <person name="Highlander S.K."/>
            <person name="Hirani K."/>
            <person name="Hogues M."/>
            <person name="Jackson L."/>
            <person name="Jakkamsetti A."/>
            <person name="Javaid M."/>
            <person name="Jiang H."/>
            <person name="Korchina V."/>
            <person name="Kovar C."/>
            <person name="Lara F."/>
            <person name="Lee S."/>
            <person name="Mata R."/>
            <person name="Mathew T."/>
            <person name="Moen C."/>
            <person name="Morales K."/>
            <person name="Munidasa M."/>
            <person name="Nazareth L."/>
            <person name="Ngo R."/>
            <person name="Nguyen L."/>
            <person name="Okwuonu G."/>
            <person name="Ongeri F."/>
            <person name="Patil S."/>
            <person name="Petrosino J."/>
            <person name="Pham C."/>
            <person name="Pham P."/>
            <person name="Pu L.-L."/>
            <person name="Puazo M."/>
            <person name="Raj R."/>
            <person name="Reid J."/>
            <person name="Rouhana J."/>
            <person name="Saada N."/>
            <person name="Shang Y."/>
            <person name="Simmons D."/>
            <person name="Thornton R."/>
            <person name="Warren J."/>
            <person name="Weissenberger G."/>
            <person name="Zhang J."/>
            <person name="Zhang L."/>
            <person name="Zhou C."/>
            <person name="Zhu D."/>
            <person name="Muzny D."/>
            <person name="Worley K."/>
            <person name="Gibbs R."/>
        </authorList>
    </citation>
    <scope>NUCLEOTIDE SEQUENCE [LARGE SCALE GENOMIC DNA]</scope>
    <source>
        <strain evidence="3 4">ATCC 49957</strain>
    </source>
</reference>
<name>D5RTI4_9PROT</name>
<feature type="region of interest" description="Disordered" evidence="1">
    <location>
        <begin position="537"/>
        <end position="558"/>
    </location>
</feature>
<dbReference type="Gene3D" id="1.10.10.2830">
    <property type="match status" value="1"/>
</dbReference>
<dbReference type="Pfam" id="PF02195">
    <property type="entry name" value="ParB_N"/>
    <property type="match status" value="1"/>
</dbReference>
<keyword evidence="4" id="KW-1185">Reference proteome</keyword>
<dbReference type="AlphaFoldDB" id="D5RTI4"/>
<feature type="region of interest" description="Disordered" evidence="1">
    <location>
        <begin position="332"/>
        <end position="362"/>
    </location>
</feature>
<evidence type="ECO:0000259" key="2">
    <source>
        <dbReference type="SMART" id="SM00470"/>
    </source>
</evidence>
<evidence type="ECO:0000313" key="3">
    <source>
        <dbReference type="EMBL" id="EFH09415.1"/>
    </source>
</evidence>
<comment type="caution">
    <text evidence="3">The sequence shown here is derived from an EMBL/GenBank/DDBJ whole genome shotgun (WGS) entry which is preliminary data.</text>
</comment>
<evidence type="ECO:0000256" key="1">
    <source>
        <dbReference type="SAM" id="MobiDB-lite"/>
    </source>
</evidence>
<dbReference type="SUPFAM" id="SSF110849">
    <property type="entry name" value="ParB/Sulfiredoxin"/>
    <property type="match status" value="1"/>
</dbReference>
<sequence length="558" mass="60379">MGDVIPTPRQVDIEADMAPPRALLAPIGEVAAAGDNLRRHRAPDRDRQLRDSIAAMGILQPLLVRPRAEGGWVVIEGHGRLQAAQELGLAQVPILVRPSGEAEQLAVQAATNIVRAPLEPIDQWRAIVSLQERGYSLVEAAGAIGIAERKARQLDRLGRLHPALLAEIEKSGMPADHVLIRVASAPPEAQAAALKAPGAWQGSGKARQLAWHNLSAALASARIPRSRAIFDPAEAGIAVEEDLFAEPGSKEQFFFTDVRGFMAAQEQALAKLAAAKPKPRIEIVAWKEQGPAIPRGWIRLYGDKKPKGCVSYRAIAPSGWNIGEVVEVLALPPAPPKKKDGQPGAVASTEAEEAETPPVPQRERLTKRGRDILAQMQTDGLHAALRQDAEQRDEAEWLELLLVALCADNVQIRPGGTDRYQPLVRFGDIAAQLLDEQAQQRELEHGVTRRLAAEALCRILSVTGPTRAGSGRAAHWVGRWVDARGSMPFLDTPELLATLSADTLRHIAADLDMPTSGTATALRERLAGKARAMWLEEAEFTAPGPRAPEPEPDEEEEE</sequence>
<dbReference type="InterPro" id="IPR050336">
    <property type="entry name" value="Chromosome_partition/occlusion"/>
</dbReference>
<proteinExistence type="predicted"/>
<dbReference type="SMART" id="SM00470">
    <property type="entry name" value="ParB"/>
    <property type="match status" value="1"/>
</dbReference>
<dbReference type="SUPFAM" id="SSF109709">
    <property type="entry name" value="KorB DNA-binding domain-like"/>
    <property type="match status" value="1"/>
</dbReference>
<accession>D5RTI4</accession>